<proteinExistence type="predicted"/>
<dbReference type="EMBL" id="ADBF01000159">
    <property type="protein sequence ID" value="EFE49362.1"/>
    <property type="molecule type" value="Genomic_DNA"/>
</dbReference>
<dbReference type="GO" id="GO:0016491">
    <property type="term" value="F:oxidoreductase activity"/>
    <property type="evidence" value="ECO:0007669"/>
    <property type="project" value="UniProtKB-KW"/>
</dbReference>
<evidence type="ECO:0000256" key="1">
    <source>
        <dbReference type="SAM" id="Phobius"/>
    </source>
</evidence>
<evidence type="ECO:0000313" key="2">
    <source>
        <dbReference type="EMBL" id="EFE49362.1"/>
    </source>
</evidence>
<dbReference type="Proteomes" id="UP000005536">
    <property type="component" value="Unassembled WGS sequence"/>
</dbReference>
<name>D4DS17_NEIEG</name>
<feature type="transmembrane region" description="Helical" evidence="1">
    <location>
        <begin position="12"/>
        <end position="32"/>
    </location>
</feature>
<evidence type="ECO:0000313" key="3">
    <source>
        <dbReference type="Proteomes" id="UP000005536"/>
    </source>
</evidence>
<reference evidence="2 3" key="1">
    <citation type="submission" date="2010-02" db="EMBL/GenBank/DDBJ databases">
        <authorList>
            <person name="Weinstock G."/>
            <person name="Sodergren E."/>
            <person name="Clifton S."/>
            <person name="Fulton L."/>
            <person name="Fulton B."/>
            <person name="Courtney L."/>
            <person name="Fronick C."/>
            <person name="Harrison M."/>
            <person name="Strong C."/>
            <person name="Farmer C."/>
            <person name="Delahaunty K."/>
            <person name="Markovic C."/>
            <person name="Hall O."/>
            <person name="Minx P."/>
            <person name="Tomlinson C."/>
            <person name="Mitreva M."/>
            <person name="Nelson J."/>
            <person name="Hou S."/>
            <person name="Wollam A."/>
            <person name="Pepin K.H."/>
            <person name="Johnson M."/>
            <person name="Bhonagiri V."/>
            <person name="Zhang X."/>
            <person name="Suruliraj S."/>
            <person name="Warren W."/>
            <person name="Chinwalla A."/>
            <person name="Mardis E.R."/>
            <person name="Wilson R.K."/>
        </authorList>
    </citation>
    <scope>NUCLEOTIDE SEQUENCE [LARGE SCALE GENOMIC DNA]</scope>
    <source>
        <strain evidence="2 3">ATCC 29315</strain>
    </source>
</reference>
<gene>
    <name evidence="2" type="primary">ccoP</name>
    <name evidence="2" type="ORF">NEIELOOT_01860</name>
</gene>
<dbReference type="AlphaFoldDB" id="D4DS17"/>
<keyword evidence="1" id="KW-1133">Transmembrane helix</keyword>
<organism evidence="2 3">
    <name type="scientific">Neisseria elongata subsp. glycolytica ATCC 29315</name>
    <dbReference type="NCBI Taxonomy" id="546263"/>
    <lineage>
        <taxon>Bacteria</taxon>
        <taxon>Pseudomonadati</taxon>
        <taxon>Pseudomonadota</taxon>
        <taxon>Betaproteobacteria</taxon>
        <taxon>Neisseriales</taxon>
        <taxon>Neisseriaceae</taxon>
        <taxon>Neisseria</taxon>
    </lineage>
</organism>
<keyword evidence="1" id="KW-0472">Membrane</keyword>
<protein>
    <submittedName>
        <fullName evidence="2">Cytochrome C oxidase, Cbb3-type, subunit III</fullName>
        <ecNumber evidence="2">1.9.3.1</ecNumber>
    </submittedName>
</protein>
<keyword evidence="1" id="KW-0812">Transmembrane</keyword>
<accession>D4DS17</accession>
<comment type="caution">
    <text evidence="2">The sequence shown here is derived from an EMBL/GenBank/DDBJ whole genome shotgun (WGS) entry which is preliminary data.</text>
</comment>
<sequence length="82" mass="8883">MNTTSHFTSDFWNYYIIGIVVLSFIGLIWLLLSQNKVKPLKKGKMSIPQGITGMVLKNTTIPCRAGGSSCTSGLGCSVSAIW</sequence>
<dbReference type="EC" id="1.9.3.1" evidence="2"/>
<keyword evidence="2" id="KW-0560">Oxidoreductase</keyword>